<name>A0A9W4WXK8_9GLOM</name>
<comment type="caution">
    <text evidence="3">The sequence shown here is derived from an EMBL/GenBank/DDBJ whole genome shotgun (WGS) entry which is preliminary data.</text>
</comment>
<evidence type="ECO:0000256" key="1">
    <source>
        <dbReference type="SAM" id="MobiDB-lite"/>
    </source>
</evidence>
<reference evidence="3" key="1">
    <citation type="submission" date="2022-08" db="EMBL/GenBank/DDBJ databases">
        <authorList>
            <person name="Kallberg Y."/>
            <person name="Tangrot J."/>
            <person name="Rosling A."/>
        </authorList>
    </citation>
    <scope>NUCLEOTIDE SEQUENCE</scope>
    <source>
        <strain evidence="3">Wild A</strain>
    </source>
</reference>
<keyword evidence="2" id="KW-0812">Transmembrane</keyword>
<feature type="region of interest" description="Disordered" evidence="1">
    <location>
        <begin position="1"/>
        <end position="20"/>
    </location>
</feature>
<dbReference type="EMBL" id="CAMKVN010002133">
    <property type="protein sequence ID" value="CAI2179724.1"/>
    <property type="molecule type" value="Genomic_DNA"/>
</dbReference>
<proteinExistence type="predicted"/>
<sequence>MSSHGTLHNSHLPNSSSKHSSIQDKNEYLQRSPSLPNFSNRERQFHTPTYTRNSTRHISQFEPDTTALWGWILLFSTYFIFVFSMYAIVVSKFVPETGNKTLDWIKKDEYYCLLVPLTLPVTIYAIFFNWLGMKFFRHN</sequence>
<dbReference type="OrthoDB" id="2157498at2759"/>
<dbReference type="PANTHER" id="PTHR36485:SF1">
    <property type="entry name" value="TRANSMEMBRANE PROTEIN"/>
    <property type="match status" value="1"/>
</dbReference>
<dbReference type="InterPro" id="IPR029164">
    <property type="entry name" value="PIG-Y"/>
</dbReference>
<evidence type="ECO:0000313" key="4">
    <source>
        <dbReference type="Proteomes" id="UP001153678"/>
    </source>
</evidence>
<dbReference type="AlphaFoldDB" id="A0A9W4WXK8"/>
<dbReference type="Pfam" id="PF15159">
    <property type="entry name" value="PIG-Y"/>
    <property type="match status" value="1"/>
</dbReference>
<dbReference type="PANTHER" id="PTHR36485">
    <property type="entry name" value="OS01G0939000 PROTEIN"/>
    <property type="match status" value="1"/>
</dbReference>
<dbReference type="Proteomes" id="UP001153678">
    <property type="component" value="Unassembled WGS sequence"/>
</dbReference>
<evidence type="ECO:0000313" key="3">
    <source>
        <dbReference type="EMBL" id="CAI2179724.1"/>
    </source>
</evidence>
<organism evidence="3 4">
    <name type="scientific">Funneliformis geosporum</name>
    <dbReference type="NCBI Taxonomy" id="1117311"/>
    <lineage>
        <taxon>Eukaryota</taxon>
        <taxon>Fungi</taxon>
        <taxon>Fungi incertae sedis</taxon>
        <taxon>Mucoromycota</taxon>
        <taxon>Glomeromycotina</taxon>
        <taxon>Glomeromycetes</taxon>
        <taxon>Glomerales</taxon>
        <taxon>Glomeraceae</taxon>
        <taxon>Funneliformis</taxon>
    </lineage>
</organism>
<keyword evidence="2" id="KW-1133">Transmembrane helix</keyword>
<keyword evidence="2" id="KW-0472">Membrane</keyword>
<feature type="transmembrane region" description="Helical" evidence="2">
    <location>
        <begin position="68"/>
        <end position="89"/>
    </location>
</feature>
<keyword evidence="4" id="KW-1185">Reference proteome</keyword>
<accession>A0A9W4WXK8</accession>
<feature type="transmembrane region" description="Helical" evidence="2">
    <location>
        <begin position="110"/>
        <end position="131"/>
    </location>
</feature>
<gene>
    <name evidence="3" type="ORF">FWILDA_LOCUS9231</name>
</gene>
<evidence type="ECO:0000256" key="2">
    <source>
        <dbReference type="SAM" id="Phobius"/>
    </source>
</evidence>
<protein>
    <submittedName>
        <fullName evidence="3">14620_t:CDS:1</fullName>
    </submittedName>
</protein>
<feature type="compositionally biased region" description="Low complexity" evidence="1">
    <location>
        <begin position="7"/>
        <end position="20"/>
    </location>
</feature>